<evidence type="ECO:0000259" key="2">
    <source>
        <dbReference type="Pfam" id="PF13511"/>
    </source>
</evidence>
<feature type="domain" description="DUF4124" evidence="2">
    <location>
        <begin position="56"/>
        <end position="95"/>
    </location>
</feature>
<name>A0A3B0XPX1_9ZZZZ</name>
<dbReference type="EMBL" id="UOFI01000050">
    <property type="protein sequence ID" value="VAW63929.1"/>
    <property type="molecule type" value="Genomic_DNA"/>
</dbReference>
<gene>
    <name evidence="3" type="ORF">MNBD_GAMMA09-1156</name>
</gene>
<evidence type="ECO:0000256" key="1">
    <source>
        <dbReference type="SAM" id="MobiDB-lite"/>
    </source>
</evidence>
<dbReference type="InterPro" id="IPR025392">
    <property type="entry name" value="DUF4124"/>
</dbReference>
<feature type="region of interest" description="Disordered" evidence="1">
    <location>
        <begin position="135"/>
        <end position="157"/>
    </location>
</feature>
<accession>A0A3B0XPX1</accession>
<protein>
    <recommendedName>
        <fullName evidence="2">DUF4124 domain-containing protein</fullName>
    </recommendedName>
</protein>
<sequence>MGFFFKLLLKAGLALGVVVLGYKFILPAITGGGFQIPGSEKSIKDLVSPATDKTVTVYQWVDEKGVTHIDSTPPAGQRNYERKTVNANANVLQATKQRNAEPEQARQGSRTAKVKNTYSAEGIINIIDSAKDLQKDAGQRSADQEKTLNDIMGGNRR</sequence>
<proteinExistence type="predicted"/>
<feature type="compositionally biased region" description="Basic and acidic residues" evidence="1">
    <location>
        <begin position="135"/>
        <end position="148"/>
    </location>
</feature>
<reference evidence="3" key="1">
    <citation type="submission" date="2018-06" db="EMBL/GenBank/DDBJ databases">
        <authorList>
            <person name="Zhirakovskaya E."/>
        </authorList>
    </citation>
    <scope>NUCLEOTIDE SEQUENCE</scope>
</reference>
<evidence type="ECO:0000313" key="3">
    <source>
        <dbReference type="EMBL" id="VAW63929.1"/>
    </source>
</evidence>
<dbReference type="AlphaFoldDB" id="A0A3B0XPX1"/>
<dbReference type="Pfam" id="PF13511">
    <property type="entry name" value="DUF4124"/>
    <property type="match status" value="1"/>
</dbReference>
<organism evidence="3">
    <name type="scientific">hydrothermal vent metagenome</name>
    <dbReference type="NCBI Taxonomy" id="652676"/>
    <lineage>
        <taxon>unclassified sequences</taxon>
        <taxon>metagenomes</taxon>
        <taxon>ecological metagenomes</taxon>
    </lineage>
</organism>